<reference evidence="2 3" key="1">
    <citation type="submission" date="2022-01" db="EMBL/GenBank/DDBJ databases">
        <title>Whole genome-based taxonomy of the Shewanellaceae.</title>
        <authorList>
            <person name="Martin-Rodriguez A.J."/>
        </authorList>
    </citation>
    <scope>NUCLEOTIDE SEQUENCE [LARGE SCALE GENOMIC DNA]</scope>
    <source>
        <strain evidence="2 3">DSM 24955</strain>
    </source>
</reference>
<accession>A0ABT0KNI5</accession>
<evidence type="ECO:0000313" key="2">
    <source>
        <dbReference type="EMBL" id="MCL1045308.1"/>
    </source>
</evidence>
<keyword evidence="1" id="KW-0472">Membrane</keyword>
<dbReference type="RefSeq" id="WP_248955407.1">
    <property type="nucleotide sequence ID" value="NZ_JAKIKU010000004.1"/>
</dbReference>
<proteinExistence type="predicted"/>
<keyword evidence="1" id="KW-0812">Transmembrane</keyword>
<dbReference type="EMBL" id="JAKIKU010000004">
    <property type="protein sequence ID" value="MCL1045308.1"/>
    <property type="molecule type" value="Genomic_DNA"/>
</dbReference>
<evidence type="ECO:0000313" key="3">
    <source>
        <dbReference type="Proteomes" id="UP001202134"/>
    </source>
</evidence>
<feature type="transmembrane region" description="Helical" evidence="1">
    <location>
        <begin position="124"/>
        <end position="149"/>
    </location>
</feature>
<keyword evidence="1" id="KW-1133">Transmembrane helix</keyword>
<sequence>MENLEFYWELLKSGPFSDAEMNYRPVAMREIADLYILQWALFVLIPLFALIIFVVARSKLKQMPMHEASQGGKLSTFGRVLALFIEGKAQFLMLFVIGYSFFATSAFSQWMIDAAKGHADFNIYSLFFPLASLLLVWQFIRPFATYYVITINKKQ</sequence>
<feature type="transmembrane region" description="Helical" evidence="1">
    <location>
        <begin position="36"/>
        <end position="56"/>
    </location>
</feature>
<evidence type="ECO:0000256" key="1">
    <source>
        <dbReference type="SAM" id="Phobius"/>
    </source>
</evidence>
<feature type="transmembrane region" description="Helical" evidence="1">
    <location>
        <begin position="91"/>
        <end position="112"/>
    </location>
</feature>
<dbReference type="Proteomes" id="UP001202134">
    <property type="component" value="Unassembled WGS sequence"/>
</dbReference>
<gene>
    <name evidence="2" type="ORF">L2737_08215</name>
</gene>
<name>A0ABT0KNI5_9GAMM</name>
<comment type="caution">
    <text evidence="2">The sequence shown here is derived from an EMBL/GenBank/DDBJ whole genome shotgun (WGS) entry which is preliminary data.</text>
</comment>
<keyword evidence="3" id="KW-1185">Reference proteome</keyword>
<protein>
    <submittedName>
        <fullName evidence="2">Uncharacterized protein</fullName>
    </submittedName>
</protein>
<organism evidence="2 3">
    <name type="scientific">Shewanella electrodiphila</name>
    <dbReference type="NCBI Taxonomy" id="934143"/>
    <lineage>
        <taxon>Bacteria</taxon>
        <taxon>Pseudomonadati</taxon>
        <taxon>Pseudomonadota</taxon>
        <taxon>Gammaproteobacteria</taxon>
        <taxon>Alteromonadales</taxon>
        <taxon>Shewanellaceae</taxon>
        <taxon>Shewanella</taxon>
    </lineage>
</organism>